<dbReference type="Pfam" id="PF07727">
    <property type="entry name" value="RVT_2"/>
    <property type="match status" value="1"/>
</dbReference>
<protein>
    <submittedName>
        <fullName evidence="2">Retrovirus-related pol polyprotein from transposon TNT 1-94</fullName>
    </submittedName>
</protein>
<dbReference type="InterPro" id="IPR013103">
    <property type="entry name" value="RVT_2"/>
</dbReference>
<reference evidence="2" key="1">
    <citation type="journal article" date="2022" name="Int. J. Mol. Sci.">
        <title>Draft Genome of Tanacetum Coccineum: Genomic Comparison of Closely Related Tanacetum-Family Plants.</title>
        <authorList>
            <person name="Yamashiro T."/>
            <person name="Shiraishi A."/>
            <person name="Nakayama K."/>
            <person name="Satake H."/>
        </authorList>
    </citation>
    <scope>NUCLEOTIDE SEQUENCE</scope>
</reference>
<evidence type="ECO:0000259" key="1">
    <source>
        <dbReference type="Pfam" id="PF07727"/>
    </source>
</evidence>
<organism evidence="2 3">
    <name type="scientific">Tanacetum coccineum</name>
    <dbReference type="NCBI Taxonomy" id="301880"/>
    <lineage>
        <taxon>Eukaryota</taxon>
        <taxon>Viridiplantae</taxon>
        <taxon>Streptophyta</taxon>
        <taxon>Embryophyta</taxon>
        <taxon>Tracheophyta</taxon>
        <taxon>Spermatophyta</taxon>
        <taxon>Magnoliopsida</taxon>
        <taxon>eudicotyledons</taxon>
        <taxon>Gunneridae</taxon>
        <taxon>Pentapetalae</taxon>
        <taxon>asterids</taxon>
        <taxon>campanulids</taxon>
        <taxon>Asterales</taxon>
        <taxon>Asteraceae</taxon>
        <taxon>Asteroideae</taxon>
        <taxon>Anthemideae</taxon>
        <taxon>Anthemidinae</taxon>
        <taxon>Tanacetum</taxon>
    </lineage>
</organism>
<name>A0ABQ5IAQ5_9ASTR</name>
<reference evidence="2" key="2">
    <citation type="submission" date="2022-01" db="EMBL/GenBank/DDBJ databases">
        <authorList>
            <person name="Yamashiro T."/>
            <person name="Shiraishi A."/>
            <person name="Satake H."/>
            <person name="Nakayama K."/>
        </authorList>
    </citation>
    <scope>NUCLEOTIDE SEQUENCE</scope>
</reference>
<gene>
    <name evidence="2" type="ORF">Tco_1092751</name>
</gene>
<dbReference type="Proteomes" id="UP001151760">
    <property type="component" value="Unassembled WGS sequence"/>
</dbReference>
<evidence type="ECO:0000313" key="2">
    <source>
        <dbReference type="EMBL" id="GJT97233.1"/>
    </source>
</evidence>
<proteinExistence type="predicted"/>
<feature type="domain" description="Reverse transcriptase Ty1/copia-type" evidence="1">
    <location>
        <begin position="41"/>
        <end position="89"/>
    </location>
</feature>
<evidence type="ECO:0000313" key="3">
    <source>
        <dbReference type="Proteomes" id="UP001151760"/>
    </source>
</evidence>
<keyword evidence="3" id="KW-1185">Reference proteome</keyword>
<accession>A0ABQ5IAQ5</accession>
<comment type="caution">
    <text evidence="2">The sequence shown here is derived from an EMBL/GenBank/DDBJ whole genome shotgun (WGS) entry which is preliminary data.</text>
</comment>
<dbReference type="EMBL" id="BQNB010020557">
    <property type="protein sequence ID" value="GJT97233.1"/>
    <property type="molecule type" value="Genomic_DNA"/>
</dbReference>
<sequence length="181" mass="20799">MGASRIVEDQIKNTLKMEHPPRREALRLHRYEDPPESPGLQKAINEEMVKEEQNGRKRYKARLVVKGFQQKRGVDYNEIFSPVVKMTTISWANLVRILISEGSLSLLKILGTKSFAEMFTRIPCIESLIALCLDTLYRKSPSPAFGWCSVFLMNGSTERWRNPQVNPDSTIARVEQITSFR</sequence>